<feature type="region of interest" description="Disordered" evidence="1">
    <location>
        <begin position="1"/>
        <end position="20"/>
    </location>
</feature>
<evidence type="ECO:0000259" key="2">
    <source>
        <dbReference type="Pfam" id="PF03101"/>
    </source>
</evidence>
<evidence type="ECO:0000313" key="4">
    <source>
        <dbReference type="Proteomes" id="UP001552299"/>
    </source>
</evidence>
<dbReference type="AlphaFoldDB" id="A0ABD0VB24"/>
<sequence length="289" mass="34451">MSRRWSRDRRKSGESAAVHRQLEEGQRSCDGFTTQKKPRKLETLLELKNFSKRKSLFWKRFYFRRDGKLRGHILKTGWNAHKIWILKTGAITFRNEKVVYKDKKEAYDAYCTYAQNNGFIVRNDHHSYWLNSRKIKSKEFICSKVGFKRQYDLNFQKRCRRFETRKGCPSLIRFVVDEARNWTVKKFIETHNHELARVENRHLLRSCRNIDDDKASVLKSMTEAGIRTVDVFSYLAKEVGGVENLEFIKMDVYNFIQKERRAKIEFGANGIYEKEISEENDVEIAGEFY</sequence>
<keyword evidence="4" id="KW-1185">Reference proteome</keyword>
<feature type="compositionally biased region" description="Basic residues" evidence="1">
    <location>
        <begin position="1"/>
        <end position="10"/>
    </location>
</feature>
<organism evidence="3 4">
    <name type="scientific">Dendrobium thyrsiflorum</name>
    <name type="common">Pinecone-like raceme dendrobium</name>
    <name type="synonym">Orchid</name>
    <dbReference type="NCBI Taxonomy" id="117978"/>
    <lineage>
        <taxon>Eukaryota</taxon>
        <taxon>Viridiplantae</taxon>
        <taxon>Streptophyta</taxon>
        <taxon>Embryophyta</taxon>
        <taxon>Tracheophyta</taxon>
        <taxon>Spermatophyta</taxon>
        <taxon>Magnoliopsida</taxon>
        <taxon>Liliopsida</taxon>
        <taxon>Asparagales</taxon>
        <taxon>Orchidaceae</taxon>
        <taxon>Epidendroideae</taxon>
        <taxon>Malaxideae</taxon>
        <taxon>Dendrobiinae</taxon>
        <taxon>Dendrobium</taxon>
    </lineage>
</organism>
<evidence type="ECO:0000313" key="3">
    <source>
        <dbReference type="EMBL" id="KAL0922269.1"/>
    </source>
</evidence>
<dbReference type="Pfam" id="PF03101">
    <property type="entry name" value="FAR1"/>
    <property type="match status" value="1"/>
</dbReference>
<dbReference type="PANTHER" id="PTHR47718:SF17">
    <property type="entry name" value="PROTEIN FAR1-RELATED SEQUENCE 5-LIKE"/>
    <property type="match status" value="1"/>
</dbReference>
<protein>
    <recommendedName>
        <fullName evidence="2">FAR1 domain-containing protein</fullName>
    </recommendedName>
</protein>
<comment type="caution">
    <text evidence="3">The sequence shown here is derived from an EMBL/GenBank/DDBJ whole genome shotgun (WGS) entry which is preliminary data.</text>
</comment>
<feature type="domain" description="FAR1" evidence="2">
    <location>
        <begin position="110"/>
        <end position="196"/>
    </location>
</feature>
<evidence type="ECO:0000256" key="1">
    <source>
        <dbReference type="SAM" id="MobiDB-lite"/>
    </source>
</evidence>
<gene>
    <name evidence="3" type="ORF">M5K25_006242</name>
</gene>
<accession>A0ABD0VB24</accession>
<proteinExistence type="predicted"/>
<reference evidence="3 4" key="1">
    <citation type="journal article" date="2024" name="Plant Biotechnol. J.">
        <title>Dendrobium thyrsiflorum genome and its molecular insights into genes involved in important horticultural traits.</title>
        <authorList>
            <person name="Chen B."/>
            <person name="Wang J.Y."/>
            <person name="Zheng P.J."/>
            <person name="Li K.L."/>
            <person name="Liang Y.M."/>
            <person name="Chen X.F."/>
            <person name="Zhang C."/>
            <person name="Zhao X."/>
            <person name="He X."/>
            <person name="Zhang G.Q."/>
            <person name="Liu Z.J."/>
            <person name="Xu Q."/>
        </authorList>
    </citation>
    <scope>NUCLEOTIDE SEQUENCE [LARGE SCALE GENOMIC DNA]</scope>
    <source>
        <strain evidence="3">GZMU011</strain>
    </source>
</reference>
<dbReference type="EMBL" id="JANQDX010000006">
    <property type="protein sequence ID" value="KAL0922269.1"/>
    <property type="molecule type" value="Genomic_DNA"/>
</dbReference>
<dbReference type="PANTHER" id="PTHR47718">
    <property type="entry name" value="OS01G0519700 PROTEIN"/>
    <property type="match status" value="1"/>
</dbReference>
<dbReference type="Proteomes" id="UP001552299">
    <property type="component" value="Unassembled WGS sequence"/>
</dbReference>
<dbReference type="InterPro" id="IPR004330">
    <property type="entry name" value="FAR1_DNA_bnd_dom"/>
</dbReference>
<name>A0ABD0VB24_DENTH</name>